<dbReference type="GO" id="GO:0016162">
    <property type="term" value="F:cellulose 1,4-beta-cellobiosidase activity"/>
    <property type="evidence" value="ECO:0007669"/>
    <property type="project" value="UniProtKB-EC"/>
</dbReference>
<evidence type="ECO:0000256" key="2">
    <source>
        <dbReference type="ARBA" id="ARBA00006044"/>
    </source>
</evidence>
<reference evidence="17" key="1">
    <citation type="submission" date="2020-09" db="EMBL/GenBank/DDBJ databases">
        <title>Comparative genome analyses of four rice-infecting Rhizoctonia solani isolates reveal extensive enrichment of homogalacturonan modification genes.</title>
        <authorList>
            <person name="Lee D.-Y."/>
            <person name="Jeon J."/>
            <person name="Kim K.-T."/>
            <person name="Cheong K."/>
            <person name="Song H."/>
            <person name="Choi G."/>
            <person name="Ko J."/>
            <person name="Opiyo S.O."/>
            <person name="Zuo S."/>
            <person name="Madhav S."/>
            <person name="Lee Y.-H."/>
            <person name="Wang G.-L."/>
        </authorList>
    </citation>
    <scope>NUCLEOTIDE SEQUENCE</scope>
    <source>
        <strain evidence="17">AG1-IA WGL</strain>
    </source>
</reference>
<dbReference type="InterPro" id="IPR013320">
    <property type="entry name" value="ConA-like_dom_sf"/>
</dbReference>
<gene>
    <name evidence="17" type="ORF">RHS03_01232</name>
</gene>
<keyword evidence="6 17" id="KW-0378">Hydrolase</keyword>
<feature type="domain" description="CBM1" evidence="16">
    <location>
        <begin position="484"/>
        <end position="521"/>
    </location>
</feature>
<evidence type="ECO:0000256" key="11">
    <source>
        <dbReference type="ARBA" id="ARBA00023277"/>
    </source>
</evidence>
<proteinExistence type="inferred from homology"/>
<dbReference type="CDD" id="cd07999">
    <property type="entry name" value="GH7_CBH_EG"/>
    <property type="match status" value="1"/>
</dbReference>
<evidence type="ECO:0000313" key="18">
    <source>
        <dbReference type="Proteomes" id="UP000602905"/>
    </source>
</evidence>
<dbReference type="InterPro" id="IPR003817">
    <property type="entry name" value="PS_Dcarbxylase"/>
</dbReference>
<organism evidence="17 18">
    <name type="scientific">Rhizoctonia solani</name>
    <dbReference type="NCBI Taxonomy" id="456999"/>
    <lineage>
        <taxon>Eukaryota</taxon>
        <taxon>Fungi</taxon>
        <taxon>Dikarya</taxon>
        <taxon>Basidiomycota</taxon>
        <taxon>Agaricomycotina</taxon>
        <taxon>Agaricomycetes</taxon>
        <taxon>Cantharellales</taxon>
        <taxon>Ceratobasidiaceae</taxon>
        <taxon>Rhizoctonia</taxon>
    </lineage>
</organism>
<evidence type="ECO:0000256" key="1">
    <source>
        <dbReference type="ARBA" id="ARBA00001641"/>
    </source>
</evidence>
<evidence type="ECO:0000256" key="10">
    <source>
        <dbReference type="ARBA" id="ARBA00023239"/>
    </source>
</evidence>
<dbReference type="InterPro" id="IPR035971">
    <property type="entry name" value="CBD_sf"/>
</dbReference>
<keyword evidence="8" id="KW-1015">Disulfide bond</keyword>
<dbReference type="GO" id="GO:0030245">
    <property type="term" value="P:cellulose catabolic process"/>
    <property type="evidence" value="ECO:0007669"/>
    <property type="project" value="UniProtKB-KW"/>
</dbReference>
<dbReference type="GO" id="GO:0030248">
    <property type="term" value="F:cellulose binding"/>
    <property type="evidence" value="ECO:0007669"/>
    <property type="project" value="InterPro"/>
</dbReference>
<dbReference type="Pfam" id="PF02666">
    <property type="entry name" value="PS_Dcarbxylase"/>
    <property type="match status" value="1"/>
</dbReference>
<comment type="similarity">
    <text evidence="2">Belongs to the glycosyl hydrolase 7 (cellulase C) family.</text>
</comment>
<comment type="caution">
    <text evidence="17">The sequence shown here is derived from an EMBL/GenBank/DDBJ whole genome shotgun (WGS) entry which is preliminary data.</text>
</comment>
<keyword evidence="4 15" id="KW-0732">Signal</keyword>
<name>A0A8H7LYG3_9AGAM</name>
<dbReference type="Pfam" id="PF00840">
    <property type="entry name" value="Glyco_hydro_7"/>
    <property type="match status" value="1"/>
</dbReference>
<evidence type="ECO:0000256" key="4">
    <source>
        <dbReference type="ARBA" id="ARBA00022729"/>
    </source>
</evidence>
<evidence type="ECO:0000256" key="12">
    <source>
        <dbReference type="ARBA" id="ARBA00023295"/>
    </source>
</evidence>
<protein>
    <recommendedName>
        <fullName evidence="3">cellulose 1,4-beta-cellobiosidase (non-reducing end)</fullName>
        <ecNumber evidence="3">3.2.1.91</ecNumber>
    </recommendedName>
</protein>
<accession>A0A8H7LYG3</accession>
<comment type="catalytic activity">
    <reaction evidence="1">
        <text>Hydrolysis of (1-&gt;4)-beta-D-glucosidic linkages in cellulose and cellotetraose, releasing cellobiose from the non-reducing ends of the chains.</text>
        <dbReference type="EC" id="3.2.1.91"/>
    </reaction>
</comment>
<dbReference type="Gene3D" id="2.70.100.10">
    <property type="entry name" value="Glycoside hydrolase, family 7, domain"/>
    <property type="match status" value="1"/>
</dbReference>
<feature type="chain" id="PRO_5034980235" description="cellulose 1,4-beta-cellobiosidase (non-reducing end)" evidence="15">
    <location>
        <begin position="18"/>
        <end position="1007"/>
    </location>
</feature>
<evidence type="ECO:0000259" key="16">
    <source>
        <dbReference type="PROSITE" id="PS51164"/>
    </source>
</evidence>
<dbReference type="SUPFAM" id="SSF49899">
    <property type="entry name" value="Concanavalin A-like lectins/glucanases"/>
    <property type="match status" value="1"/>
</dbReference>
<dbReference type="InterPro" id="IPR001722">
    <property type="entry name" value="Glyco_hydro_7"/>
</dbReference>
<dbReference type="EMBL" id="JACYCD010000044">
    <property type="protein sequence ID" value="KAF8712366.1"/>
    <property type="molecule type" value="Genomic_DNA"/>
</dbReference>
<feature type="signal peptide" evidence="15">
    <location>
        <begin position="1"/>
        <end position="17"/>
    </location>
</feature>
<keyword evidence="10" id="KW-0456">Lyase</keyword>
<dbReference type="GO" id="GO:0008654">
    <property type="term" value="P:phospholipid biosynthetic process"/>
    <property type="evidence" value="ECO:0007669"/>
    <property type="project" value="InterPro"/>
</dbReference>
<dbReference type="OrthoDB" id="412382at2759"/>
<feature type="non-terminal residue" evidence="17">
    <location>
        <position position="1"/>
    </location>
</feature>
<dbReference type="InterPro" id="IPR000254">
    <property type="entry name" value="CBD"/>
</dbReference>
<keyword evidence="13" id="KW-0624">Polysaccharide degradation</keyword>
<dbReference type="EC" id="3.2.1.91" evidence="3"/>
<dbReference type="GO" id="GO:0005576">
    <property type="term" value="C:extracellular region"/>
    <property type="evidence" value="ECO:0007669"/>
    <property type="project" value="InterPro"/>
</dbReference>
<dbReference type="PROSITE" id="PS51164">
    <property type="entry name" value="CBM1_2"/>
    <property type="match status" value="1"/>
</dbReference>
<keyword evidence="9" id="KW-0325">Glycoprotein</keyword>
<evidence type="ECO:0000256" key="6">
    <source>
        <dbReference type="ARBA" id="ARBA00022801"/>
    </source>
</evidence>
<evidence type="ECO:0000313" key="17">
    <source>
        <dbReference type="EMBL" id="KAF8712366.1"/>
    </source>
</evidence>
<evidence type="ECO:0000256" key="7">
    <source>
        <dbReference type="ARBA" id="ARBA00023001"/>
    </source>
</evidence>
<dbReference type="InterPro" id="IPR022237">
    <property type="entry name" value="PsiD-like"/>
</dbReference>
<evidence type="ECO:0000256" key="13">
    <source>
        <dbReference type="ARBA" id="ARBA00023326"/>
    </source>
</evidence>
<dbReference type="Proteomes" id="UP000602905">
    <property type="component" value="Unassembled WGS sequence"/>
</dbReference>
<evidence type="ECO:0000256" key="15">
    <source>
        <dbReference type="SAM" id="SignalP"/>
    </source>
</evidence>
<dbReference type="InterPro" id="IPR037019">
    <property type="entry name" value="Glyco_hydro_7_sf"/>
</dbReference>
<keyword evidence="11" id="KW-0119">Carbohydrate metabolism</keyword>
<dbReference type="SMART" id="SM00236">
    <property type="entry name" value="fCBD"/>
    <property type="match status" value="1"/>
</dbReference>
<keyword evidence="12" id="KW-0326">Glycosidase</keyword>
<dbReference type="Pfam" id="PF00734">
    <property type="entry name" value="CBM_1"/>
    <property type="match status" value="1"/>
</dbReference>
<dbReference type="GO" id="GO:0004609">
    <property type="term" value="F:phosphatidylserine decarboxylase activity"/>
    <property type="evidence" value="ECO:0007669"/>
    <property type="project" value="InterPro"/>
</dbReference>
<keyword evidence="5" id="KW-0210">Decarboxylase</keyword>
<dbReference type="PRINTS" id="PR00734">
    <property type="entry name" value="GLHYDRLASE7"/>
</dbReference>
<dbReference type="PANTHER" id="PTHR33753:SF2">
    <property type="entry name" value="GLYCOSIDE HYDROLASE FAMILY 7 PROTEIN"/>
    <property type="match status" value="1"/>
</dbReference>
<feature type="region of interest" description="Disordered" evidence="14">
    <location>
        <begin position="449"/>
        <end position="487"/>
    </location>
</feature>
<dbReference type="SUPFAM" id="SSF57180">
    <property type="entry name" value="Cellulose-binding domain"/>
    <property type="match status" value="1"/>
</dbReference>
<dbReference type="AlphaFoldDB" id="A0A8H7LYG3"/>
<feature type="compositionally biased region" description="Low complexity" evidence="14">
    <location>
        <begin position="451"/>
        <end position="487"/>
    </location>
</feature>
<evidence type="ECO:0000256" key="5">
    <source>
        <dbReference type="ARBA" id="ARBA00022793"/>
    </source>
</evidence>
<dbReference type="FunFam" id="2.70.100.10:FF:000001">
    <property type="entry name" value="Glucanase"/>
    <property type="match status" value="1"/>
</dbReference>
<keyword evidence="7" id="KW-0136">Cellulose degradation</keyword>
<evidence type="ECO:0000256" key="14">
    <source>
        <dbReference type="SAM" id="MobiDB-lite"/>
    </source>
</evidence>
<evidence type="ECO:0000256" key="8">
    <source>
        <dbReference type="ARBA" id="ARBA00023157"/>
    </source>
</evidence>
<dbReference type="PANTHER" id="PTHR33753">
    <property type="entry name" value="1,4-BETA-D-GLUCAN CELLOBIOHYDROLASE B"/>
    <property type="match status" value="1"/>
</dbReference>
<dbReference type="Pfam" id="PF12588">
    <property type="entry name" value="PSDC"/>
    <property type="match status" value="1"/>
</dbReference>
<sequence>MYCTLALISLYLAAVRAQQVGTSKSEVHPALPWSKCTKSGGCVTQSQGKVVLDANWRWVHGTSGYTNCYTGQTWDKTLCPDGATCAKNCALEGADYPGTYGITTSGDALTLKFVTQSANKNVGSRVYLMASDDTKYEMFKLKNQEFTFDVDVSKLPCGLNGALYFVEMDADGGTARFPNNKAGAKYGTGYCDAQCARDIKFINGEGNVVDWTGSTTDPNSGKGKYGSCCNEMDIWEANSIANAYTPHPCTPTGQARCDSTTSQCADYCDQPGCDWNPFRMGDKNLYGPGKVVDTNKKITVVTQFITNDNTANGKLVEIRRLYVQNGQVIQNTKSTISGLTQYDSITDQFCAAQKTVFQDTNAYAQHGGMATMDKSFQNGHVLVMSLWDDHAAHMLWLDSNYPLDRPATQVGVPRGTCATTSGDPKDVEAQSPNASVTFSNIKFGDIGTTYGTGSTPTNPAPPTTTTTTTTTTTASNPSPTSPSGSAPLYGQCGGEGWTGPTTCASGTCKVSNQCKFISDMVEGCGPEQAKPLHVITTIPCRVMHSYAPIYTPNPYVYCRDGHPLGILSKRRVDVNPSKIAVNRESRIPPFPAFIIHLPPLNLPYIMVFEYSTDSSVANCMSPESQGHTLPYKELDSSNWLPVINEFQVLIESDESVYHGFTEMFQQARDLPGVSSARDYKEMLQGINYAIQRAPRYERGLGEYAAFGIYCILDKVMCTPAGLATLANPLVNLQFSKIFDVWTDFLSSPMSRLVLTDDTGGWFGPMALEDMPNFFETYLCDPNAPYCGFQSWDDYFTRQLRPGARPVECLEDNGVINSACESTVYCIANNVKERDSFWLKGQPYSLRDMFHDDPFTNLFVGGTIIQCYLRAFDYHRWHSPTNGRVIKTRMIPGVYFSQSPQVTNGSRIDPITSQQFLTAVSTRVLVFIESDNRHIGLMCFMAVGMAEISTCDLQVKSGDRVTKGQDIGMFHFGGSTCCMLFRPSVRIDFDCIVGDSITVNSIIGMISI</sequence>
<evidence type="ECO:0000256" key="9">
    <source>
        <dbReference type="ARBA" id="ARBA00023180"/>
    </source>
</evidence>
<evidence type="ECO:0000256" key="3">
    <source>
        <dbReference type="ARBA" id="ARBA00012561"/>
    </source>
</evidence>